<organism evidence="2 3">
    <name type="scientific">Aspergillus avenaceus</name>
    <dbReference type="NCBI Taxonomy" id="36643"/>
    <lineage>
        <taxon>Eukaryota</taxon>
        <taxon>Fungi</taxon>
        <taxon>Dikarya</taxon>
        <taxon>Ascomycota</taxon>
        <taxon>Pezizomycotina</taxon>
        <taxon>Eurotiomycetes</taxon>
        <taxon>Eurotiomycetidae</taxon>
        <taxon>Eurotiales</taxon>
        <taxon>Aspergillaceae</taxon>
        <taxon>Aspergillus</taxon>
        <taxon>Aspergillus subgen. Circumdati</taxon>
    </lineage>
</organism>
<protein>
    <submittedName>
        <fullName evidence="2">Uncharacterized protein</fullName>
    </submittedName>
</protein>
<name>A0A5N6U118_ASPAV</name>
<keyword evidence="1" id="KW-0812">Transmembrane</keyword>
<feature type="transmembrane region" description="Helical" evidence="1">
    <location>
        <begin position="114"/>
        <end position="132"/>
    </location>
</feature>
<keyword evidence="3" id="KW-1185">Reference proteome</keyword>
<accession>A0A5N6U118</accession>
<keyword evidence="1" id="KW-0472">Membrane</keyword>
<dbReference type="EMBL" id="ML742055">
    <property type="protein sequence ID" value="KAE8152310.1"/>
    <property type="molecule type" value="Genomic_DNA"/>
</dbReference>
<proteinExistence type="predicted"/>
<gene>
    <name evidence="2" type="ORF">BDV25DRAFT_151314</name>
</gene>
<evidence type="ECO:0000313" key="3">
    <source>
        <dbReference type="Proteomes" id="UP000325780"/>
    </source>
</evidence>
<dbReference type="OrthoDB" id="5342924at2759"/>
<dbReference type="AlphaFoldDB" id="A0A5N6U118"/>
<evidence type="ECO:0000313" key="2">
    <source>
        <dbReference type="EMBL" id="KAE8152310.1"/>
    </source>
</evidence>
<feature type="transmembrane region" description="Helical" evidence="1">
    <location>
        <begin position="681"/>
        <end position="702"/>
    </location>
</feature>
<dbReference type="Proteomes" id="UP000325780">
    <property type="component" value="Unassembled WGS sequence"/>
</dbReference>
<keyword evidence="1" id="KW-1133">Transmembrane helix</keyword>
<feature type="transmembrane region" description="Helical" evidence="1">
    <location>
        <begin position="201"/>
        <end position="224"/>
    </location>
</feature>
<evidence type="ECO:0000256" key="1">
    <source>
        <dbReference type="SAM" id="Phobius"/>
    </source>
</evidence>
<sequence length="762" mass="84729">MSISRKPPPYDYSAMDDISNPVVKPVTKKSSLKSNYCIKLLSWRNLVGILWLVPAIFLLVINFKGYIIGASLQAGSDSHALNDAEKSVQRSDQVDKSNHNILASLQFVAKILEAWFMFFVGILVYRLALYLLDAREHPISLLTAHTDFQYPRYPLDTIWERIAHATNKLFRRDQPQIATYSTIRGSDNYTMQTAPRNQKQSMLYTLFIVATIALCVVANLMGIATATLAIPTLKWIDINEQDYLLFSGSGAADAPTVEGLTTCNEIFLPIDGYNCTTCSPELLDAGNYTCTEARYGSAFDQVIVNAMATMEQYVYESSSNIVGFQSQEAGFNFYANASSRNYYAPNRQTLRDFAADYLNWADAYAPMEYMSAARTSASHKGYPESHMFNKSLQAQLSRKGPTFGTNWNCNSYTGARTANITADKQVRCYDGIPTSDTSADSAITKCIPWGSGWANHTFARSASFSIPDMVNSSSPNLTITIYSTPTARYMLTNDSCSTNMTSCNWDRKFSSIEDTLWPEKSNHQLTFEYTKGDDEYRAMFCDATIKLAFATYTILLPSAKYENNLIHFSIDEDSIDANNAIPLHPHWFLAAWSAIDNGTVSNTRASAQAMIKSWRDPSPLSFVTIHVMHLASMLHALSLIDYTTTPSSTTSNTNTTPNQKNLPSWSSIQVWSYSLDSRASLLGASIMIIGCIVVLTGSLLPLKPTKTPTEFIIEALRHPAPDVSSDTESQRTHTARFDKQSGTMVFDSSPGAFRMRSVSENV</sequence>
<reference evidence="2 3" key="1">
    <citation type="submission" date="2019-04" db="EMBL/GenBank/DDBJ databases">
        <title>Friends and foes A comparative genomics study of 23 Aspergillus species from section Flavi.</title>
        <authorList>
            <consortium name="DOE Joint Genome Institute"/>
            <person name="Kjaerbolling I."/>
            <person name="Vesth T."/>
            <person name="Frisvad J.C."/>
            <person name="Nybo J.L."/>
            <person name="Theobald S."/>
            <person name="Kildgaard S."/>
            <person name="Isbrandt T."/>
            <person name="Kuo A."/>
            <person name="Sato A."/>
            <person name="Lyhne E.K."/>
            <person name="Kogle M.E."/>
            <person name="Wiebenga A."/>
            <person name="Kun R.S."/>
            <person name="Lubbers R.J."/>
            <person name="Makela M.R."/>
            <person name="Barry K."/>
            <person name="Chovatia M."/>
            <person name="Clum A."/>
            <person name="Daum C."/>
            <person name="Haridas S."/>
            <person name="He G."/>
            <person name="LaButti K."/>
            <person name="Lipzen A."/>
            <person name="Mondo S."/>
            <person name="Riley R."/>
            <person name="Salamov A."/>
            <person name="Simmons B.A."/>
            <person name="Magnuson J.K."/>
            <person name="Henrissat B."/>
            <person name="Mortensen U.H."/>
            <person name="Larsen T.O."/>
            <person name="Devries R.P."/>
            <person name="Grigoriev I.V."/>
            <person name="Machida M."/>
            <person name="Baker S.E."/>
            <person name="Andersen M.R."/>
        </authorList>
    </citation>
    <scope>NUCLEOTIDE SEQUENCE [LARGE SCALE GENOMIC DNA]</scope>
    <source>
        <strain evidence="2 3">IBT 18842</strain>
    </source>
</reference>
<feature type="transmembrane region" description="Helical" evidence="1">
    <location>
        <begin position="46"/>
        <end position="68"/>
    </location>
</feature>